<evidence type="ECO:0000313" key="3">
    <source>
        <dbReference type="Proteomes" id="UP000028999"/>
    </source>
</evidence>
<accession>A0A078FGJ6</accession>
<reference evidence="2" key="2">
    <citation type="submission" date="2014-06" db="EMBL/GenBank/DDBJ databases">
        <authorList>
            <person name="Genoscope - CEA"/>
        </authorList>
    </citation>
    <scope>NUCLEOTIDE SEQUENCE</scope>
</reference>
<dbReference type="EMBL" id="HG994367">
    <property type="protein sequence ID" value="CAF1709994.1"/>
    <property type="molecule type" value="Genomic_DNA"/>
</dbReference>
<gene>
    <name evidence="2" type="primary">BnaC03g60550D</name>
    <name evidence="1" type="ORF">DARMORV10_C03P77800.1</name>
    <name evidence="2" type="ORF">GSBRNA2T00061136001</name>
</gene>
<sequence length="76" mass="8370">MSQRIPAISFKSDPITRESENRLRFESPMTAAALRACFTSIASAMRAEPTNDLAAVFKHGCVVRNFDYPAKTSTMG</sequence>
<dbReference type="EMBL" id="LK032017">
    <property type="protein sequence ID" value="CDY12139.1"/>
    <property type="molecule type" value="Genomic_DNA"/>
</dbReference>
<reference evidence="1" key="3">
    <citation type="submission" date="2021-01" db="EMBL/GenBank/DDBJ databases">
        <authorList>
            <consortium name="Genoscope - CEA"/>
            <person name="William W."/>
        </authorList>
    </citation>
    <scope>NUCLEOTIDE SEQUENCE</scope>
</reference>
<name>A0A078FGJ6_BRANA</name>
<dbReference type="Proteomes" id="UP001295469">
    <property type="component" value="Chromosome C03"/>
</dbReference>
<keyword evidence="3" id="KW-1185">Reference proteome</keyword>
<dbReference type="AlphaFoldDB" id="A0A078FGJ6"/>
<proteinExistence type="predicted"/>
<reference evidence="2 3" key="1">
    <citation type="journal article" date="2014" name="Science">
        <title>Plant genetics. Early allopolyploid evolution in the post-Neolithic Brassica napus oilseed genome.</title>
        <authorList>
            <person name="Chalhoub B."/>
            <person name="Denoeud F."/>
            <person name="Liu S."/>
            <person name="Parkin I.A."/>
            <person name="Tang H."/>
            <person name="Wang X."/>
            <person name="Chiquet J."/>
            <person name="Belcram H."/>
            <person name="Tong C."/>
            <person name="Samans B."/>
            <person name="Correa M."/>
            <person name="Da Silva C."/>
            <person name="Just J."/>
            <person name="Falentin C."/>
            <person name="Koh C.S."/>
            <person name="Le Clainche I."/>
            <person name="Bernard M."/>
            <person name="Bento P."/>
            <person name="Noel B."/>
            <person name="Labadie K."/>
            <person name="Alberti A."/>
            <person name="Charles M."/>
            <person name="Arnaud D."/>
            <person name="Guo H."/>
            <person name="Daviaud C."/>
            <person name="Alamery S."/>
            <person name="Jabbari K."/>
            <person name="Zhao M."/>
            <person name="Edger P.P."/>
            <person name="Chelaifa H."/>
            <person name="Tack D."/>
            <person name="Lassalle G."/>
            <person name="Mestiri I."/>
            <person name="Schnel N."/>
            <person name="Le Paslier M.C."/>
            <person name="Fan G."/>
            <person name="Renault V."/>
            <person name="Bayer P.E."/>
            <person name="Golicz A.A."/>
            <person name="Manoli S."/>
            <person name="Lee T.H."/>
            <person name="Thi V.H."/>
            <person name="Chalabi S."/>
            <person name="Hu Q."/>
            <person name="Fan C."/>
            <person name="Tollenaere R."/>
            <person name="Lu Y."/>
            <person name="Battail C."/>
            <person name="Shen J."/>
            <person name="Sidebottom C.H."/>
            <person name="Wang X."/>
            <person name="Canaguier A."/>
            <person name="Chauveau A."/>
            <person name="Berard A."/>
            <person name="Deniot G."/>
            <person name="Guan M."/>
            <person name="Liu Z."/>
            <person name="Sun F."/>
            <person name="Lim Y.P."/>
            <person name="Lyons E."/>
            <person name="Town C.D."/>
            <person name="Bancroft I."/>
            <person name="Wang X."/>
            <person name="Meng J."/>
            <person name="Ma J."/>
            <person name="Pires J.C."/>
            <person name="King G.J."/>
            <person name="Brunel D."/>
            <person name="Delourme R."/>
            <person name="Renard M."/>
            <person name="Aury J.M."/>
            <person name="Adams K.L."/>
            <person name="Batley J."/>
            <person name="Snowdon R.J."/>
            <person name="Tost J."/>
            <person name="Edwards D."/>
            <person name="Zhou Y."/>
            <person name="Hua W."/>
            <person name="Sharpe A.G."/>
            <person name="Paterson A.H."/>
            <person name="Guan C."/>
            <person name="Wincker P."/>
        </authorList>
    </citation>
    <scope>NUCLEOTIDE SEQUENCE [LARGE SCALE GENOMIC DNA]</scope>
    <source>
        <strain evidence="3">cv. Darmor-bzh</strain>
    </source>
</reference>
<evidence type="ECO:0000313" key="1">
    <source>
        <dbReference type="EMBL" id="CAF1709994.1"/>
    </source>
</evidence>
<evidence type="ECO:0000313" key="2">
    <source>
        <dbReference type="EMBL" id="CDY12139.1"/>
    </source>
</evidence>
<organism evidence="2 3">
    <name type="scientific">Brassica napus</name>
    <name type="common">Rape</name>
    <dbReference type="NCBI Taxonomy" id="3708"/>
    <lineage>
        <taxon>Eukaryota</taxon>
        <taxon>Viridiplantae</taxon>
        <taxon>Streptophyta</taxon>
        <taxon>Embryophyta</taxon>
        <taxon>Tracheophyta</taxon>
        <taxon>Spermatophyta</taxon>
        <taxon>Magnoliopsida</taxon>
        <taxon>eudicotyledons</taxon>
        <taxon>Gunneridae</taxon>
        <taxon>Pentapetalae</taxon>
        <taxon>rosids</taxon>
        <taxon>malvids</taxon>
        <taxon>Brassicales</taxon>
        <taxon>Brassicaceae</taxon>
        <taxon>Brassiceae</taxon>
        <taxon>Brassica</taxon>
    </lineage>
</organism>
<dbReference type="Proteomes" id="UP000028999">
    <property type="component" value="Unassembled WGS sequence"/>
</dbReference>
<dbReference type="Gramene" id="CDY12139">
    <property type="protein sequence ID" value="CDY12139"/>
    <property type="gene ID" value="GSBRNA2T00061136001"/>
</dbReference>
<protein>
    <submittedName>
        <fullName evidence="1">(rape) hypothetical protein</fullName>
    </submittedName>
    <submittedName>
        <fullName evidence="2">BnaC03g60550D protein</fullName>
    </submittedName>
</protein>
<dbReference type="PaxDb" id="3708-A0A078FGJ6"/>